<dbReference type="FunFam" id="1.10.10.10:FF:000001">
    <property type="entry name" value="LysR family transcriptional regulator"/>
    <property type="match status" value="1"/>
</dbReference>
<protein>
    <submittedName>
        <fullName evidence="7">Transcriptional regulator, LysR family</fullName>
    </submittedName>
</protein>
<evidence type="ECO:0000313" key="7">
    <source>
        <dbReference type="EMBL" id="SIO27153.1"/>
    </source>
</evidence>
<feature type="domain" description="HTH lysR-type" evidence="6">
    <location>
        <begin position="1"/>
        <end position="59"/>
    </location>
</feature>
<dbReference type="Gene3D" id="3.40.190.290">
    <property type="match status" value="1"/>
</dbReference>
<dbReference type="Pfam" id="PF00126">
    <property type="entry name" value="HTH_1"/>
    <property type="match status" value="1"/>
</dbReference>
<name>A0A1N6I575_9BURK</name>
<keyword evidence="3" id="KW-0238">DNA-binding</keyword>
<dbReference type="PROSITE" id="PS50931">
    <property type="entry name" value="HTH_LYSR"/>
    <property type="match status" value="1"/>
</dbReference>
<proteinExistence type="inferred from homology"/>
<dbReference type="PANTHER" id="PTHR30537">
    <property type="entry name" value="HTH-TYPE TRANSCRIPTIONAL REGULATOR"/>
    <property type="match status" value="1"/>
</dbReference>
<dbReference type="GO" id="GO:0003700">
    <property type="term" value="F:DNA-binding transcription factor activity"/>
    <property type="evidence" value="ECO:0007669"/>
    <property type="project" value="InterPro"/>
</dbReference>
<dbReference type="SUPFAM" id="SSF46785">
    <property type="entry name" value="Winged helix' DNA-binding domain"/>
    <property type="match status" value="1"/>
</dbReference>
<accession>A0A1N6I575</accession>
<comment type="similarity">
    <text evidence="1">Belongs to the LysR transcriptional regulatory family.</text>
</comment>
<keyword evidence="4" id="KW-0804">Transcription</keyword>
<dbReference type="SUPFAM" id="SSF53850">
    <property type="entry name" value="Periplasmic binding protein-like II"/>
    <property type="match status" value="1"/>
</dbReference>
<dbReference type="AlphaFoldDB" id="A0A1N6I575"/>
<dbReference type="CDD" id="cd08422">
    <property type="entry name" value="PBP2_CrgA_like"/>
    <property type="match status" value="1"/>
</dbReference>
<dbReference type="RefSeq" id="WP_074265773.1">
    <property type="nucleotide sequence ID" value="NZ_FSRM01000001.1"/>
</dbReference>
<sequence length="358" mass="39005">MNQIHAMRVFVRVAETESFRRAAQQLEVSNALVTRAIATLEAHLKTRLINRTTRNVALTEAGTRYLEGCRGLLEELDRLETALGDTQAEPGGTLRLVASGALSLLSLTPLLDSFRRLYPKIKVRLTLTDRRVDLIEDGYDVGIVTGFTAPSHDLVERPIGTHSLVVCAAPAYLAEHGEPQLPEQLALQAFVALPSEQGSITWHFSGPSHRTEEITLQPVYSVNNAQMVRLGVLAGMGIAILPWQMVADDLAAGTLKRIMADHRVDDPDLKVSIVYPNRQFLPARTRSFVEHTLQHFSRVAAGPWDPSDAADVAGIADAAVDASRMPDTNGVSMPEPPAQTPPPMAKEMRTGLHAPRGA</sequence>
<dbReference type="OrthoDB" id="9080054at2"/>
<dbReference type="Pfam" id="PF03466">
    <property type="entry name" value="LysR_substrate"/>
    <property type="match status" value="1"/>
</dbReference>
<evidence type="ECO:0000256" key="3">
    <source>
        <dbReference type="ARBA" id="ARBA00023125"/>
    </source>
</evidence>
<dbReference type="GO" id="GO:0003677">
    <property type="term" value="F:DNA binding"/>
    <property type="evidence" value="ECO:0007669"/>
    <property type="project" value="UniProtKB-KW"/>
</dbReference>
<dbReference type="InterPro" id="IPR036388">
    <property type="entry name" value="WH-like_DNA-bd_sf"/>
</dbReference>
<dbReference type="InterPro" id="IPR000847">
    <property type="entry name" value="LysR_HTH_N"/>
</dbReference>
<organism evidence="7 8">
    <name type="scientific">Paraburkholderia phenazinium</name>
    <dbReference type="NCBI Taxonomy" id="60549"/>
    <lineage>
        <taxon>Bacteria</taxon>
        <taxon>Pseudomonadati</taxon>
        <taxon>Pseudomonadota</taxon>
        <taxon>Betaproteobacteria</taxon>
        <taxon>Burkholderiales</taxon>
        <taxon>Burkholderiaceae</taxon>
        <taxon>Paraburkholderia</taxon>
    </lineage>
</organism>
<evidence type="ECO:0000256" key="1">
    <source>
        <dbReference type="ARBA" id="ARBA00009437"/>
    </source>
</evidence>
<dbReference type="Gene3D" id="1.10.10.10">
    <property type="entry name" value="Winged helix-like DNA-binding domain superfamily/Winged helix DNA-binding domain"/>
    <property type="match status" value="1"/>
</dbReference>
<dbReference type="EMBL" id="FSRM01000001">
    <property type="protein sequence ID" value="SIO27153.1"/>
    <property type="molecule type" value="Genomic_DNA"/>
</dbReference>
<evidence type="ECO:0000259" key="6">
    <source>
        <dbReference type="PROSITE" id="PS50931"/>
    </source>
</evidence>
<reference evidence="7 8" key="1">
    <citation type="submission" date="2016-11" db="EMBL/GenBank/DDBJ databases">
        <authorList>
            <person name="Jaros S."/>
            <person name="Januszkiewicz K."/>
            <person name="Wedrychowicz H."/>
        </authorList>
    </citation>
    <scope>NUCLEOTIDE SEQUENCE [LARGE SCALE GENOMIC DNA]</scope>
    <source>
        <strain evidence="7 8">GAS86</strain>
    </source>
</reference>
<dbReference type="InterPro" id="IPR036390">
    <property type="entry name" value="WH_DNA-bd_sf"/>
</dbReference>
<dbReference type="InterPro" id="IPR005119">
    <property type="entry name" value="LysR_subst-bd"/>
</dbReference>
<dbReference type="PANTHER" id="PTHR30537:SF5">
    <property type="entry name" value="HTH-TYPE TRANSCRIPTIONAL ACTIVATOR TTDR-RELATED"/>
    <property type="match status" value="1"/>
</dbReference>
<evidence type="ECO:0000256" key="2">
    <source>
        <dbReference type="ARBA" id="ARBA00023015"/>
    </source>
</evidence>
<feature type="compositionally biased region" description="Pro residues" evidence="5">
    <location>
        <begin position="334"/>
        <end position="344"/>
    </location>
</feature>
<feature type="region of interest" description="Disordered" evidence="5">
    <location>
        <begin position="326"/>
        <end position="358"/>
    </location>
</feature>
<evidence type="ECO:0000256" key="4">
    <source>
        <dbReference type="ARBA" id="ARBA00023163"/>
    </source>
</evidence>
<evidence type="ECO:0000313" key="8">
    <source>
        <dbReference type="Proteomes" id="UP000184693"/>
    </source>
</evidence>
<dbReference type="Proteomes" id="UP000184693">
    <property type="component" value="Unassembled WGS sequence"/>
</dbReference>
<dbReference type="InterPro" id="IPR058163">
    <property type="entry name" value="LysR-type_TF_proteobact-type"/>
</dbReference>
<keyword evidence="2" id="KW-0805">Transcription regulation</keyword>
<evidence type="ECO:0000256" key="5">
    <source>
        <dbReference type="SAM" id="MobiDB-lite"/>
    </source>
</evidence>
<gene>
    <name evidence="7" type="ORF">SAMN05444168_3985</name>
</gene>